<keyword evidence="1" id="KW-0812">Transmembrane</keyword>
<comment type="caution">
    <text evidence="2">The sequence shown here is derived from an EMBL/GenBank/DDBJ whole genome shotgun (WGS) entry which is preliminary data.</text>
</comment>
<sequence length="79" mass="8197">MSRNPRPVRRPRRPTVVLVIVVLALRIAVFVAVLGLAAALLRRGQELSVVVSSIALLATAAAAAGTALTRNVLSSATGR</sequence>
<name>A0ABP4QPH4_9ACTN</name>
<keyword evidence="1" id="KW-0472">Membrane</keyword>
<feature type="transmembrane region" description="Helical" evidence="1">
    <location>
        <begin position="47"/>
        <end position="69"/>
    </location>
</feature>
<proteinExistence type="predicted"/>
<keyword evidence="1" id="KW-1133">Transmembrane helix</keyword>
<evidence type="ECO:0008006" key="4">
    <source>
        <dbReference type="Google" id="ProtNLM"/>
    </source>
</evidence>
<protein>
    <recommendedName>
        <fullName evidence="4">Sensor histidine kinase</fullName>
    </recommendedName>
</protein>
<feature type="transmembrane region" description="Helical" evidence="1">
    <location>
        <begin position="16"/>
        <end position="41"/>
    </location>
</feature>
<keyword evidence="3" id="KW-1185">Reference proteome</keyword>
<evidence type="ECO:0000313" key="2">
    <source>
        <dbReference type="EMBL" id="GAA1617927.1"/>
    </source>
</evidence>
<evidence type="ECO:0000313" key="3">
    <source>
        <dbReference type="Proteomes" id="UP001500393"/>
    </source>
</evidence>
<gene>
    <name evidence="2" type="ORF">GCM10009789_84880</name>
</gene>
<reference evidence="3" key="1">
    <citation type="journal article" date="2019" name="Int. J. Syst. Evol. Microbiol.">
        <title>The Global Catalogue of Microorganisms (GCM) 10K type strain sequencing project: providing services to taxonomists for standard genome sequencing and annotation.</title>
        <authorList>
            <consortium name="The Broad Institute Genomics Platform"/>
            <consortium name="The Broad Institute Genome Sequencing Center for Infectious Disease"/>
            <person name="Wu L."/>
            <person name="Ma J."/>
        </authorList>
    </citation>
    <scope>NUCLEOTIDE SEQUENCE [LARGE SCALE GENOMIC DNA]</scope>
    <source>
        <strain evidence="3">JCM 14969</strain>
    </source>
</reference>
<accession>A0ABP4QPH4</accession>
<organism evidence="2 3">
    <name type="scientific">Kribbella sancticallisti</name>
    <dbReference type="NCBI Taxonomy" id="460087"/>
    <lineage>
        <taxon>Bacteria</taxon>
        <taxon>Bacillati</taxon>
        <taxon>Actinomycetota</taxon>
        <taxon>Actinomycetes</taxon>
        <taxon>Propionibacteriales</taxon>
        <taxon>Kribbellaceae</taxon>
        <taxon>Kribbella</taxon>
    </lineage>
</organism>
<evidence type="ECO:0000256" key="1">
    <source>
        <dbReference type="SAM" id="Phobius"/>
    </source>
</evidence>
<dbReference type="EMBL" id="BAAAOS010000068">
    <property type="protein sequence ID" value="GAA1617927.1"/>
    <property type="molecule type" value="Genomic_DNA"/>
</dbReference>
<dbReference type="Proteomes" id="UP001500393">
    <property type="component" value="Unassembled WGS sequence"/>
</dbReference>